<sequence length="104" mass="11103">MNAGSLKNTTEQGYAASRLTCINLLLMVRLAVKTLDNVVEIIEVNGMVNCTPTFTAQSDVINGCSDLLVSIFGQNGRHTRAAVGMNSLAFNISVEISISLLVKT</sequence>
<dbReference type="SUPFAM" id="SSF55298">
    <property type="entry name" value="YjgF-like"/>
    <property type="match status" value="1"/>
</dbReference>
<dbReference type="Pfam" id="PF14588">
    <property type="entry name" value="YjgF_endoribonc"/>
    <property type="match status" value="1"/>
</dbReference>
<comment type="caution">
    <text evidence="2">The sequence shown here is derived from an EMBL/GenBank/DDBJ whole genome shotgun (WGS) entry which is preliminary data.</text>
</comment>
<dbReference type="PANTHER" id="PTHR43760">
    <property type="entry name" value="ENDORIBONUCLEASE-RELATED"/>
    <property type="match status" value="1"/>
</dbReference>
<dbReference type="InterPro" id="IPR013813">
    <property type="entry name" value="Endoribo_LPSP/chorism_mut-like"/>
</dbReference>
<evidence type="ECO:0000313" key="2">
    <source>
        <dbReference type="EMBL" id="MDT7827330.1"/>
    </source>
</evidence>
<dbReference type="RefSeq" id="WP_314016761.1">
    <property type="nucleotide sequence ID" value="NZ_JAVTTP010000001.1"/>
</dbReference>
<dbReference type="PANTHER" id="PTHR43760:SF1">
    <property type="entry name" value="ENDORIBONUCLEASE L-PSP_CHORISMATE MUTASE-LIKE DOMAIN-CONTAINING PROTEIN"/>
    <property type="match status" value="1"/>
</dbReference>
<dbReference type="InterPro" id="IPR035959">
    <property type="entry name" value="RutC-like_sf"/>
</dbReference>
<name>A0ABU3L0S7_9FLAO</name>
<organism evidence="2 3">
    <name type="scientific">Pricia mediterranea</name>
    <dbReference type="NCBI Taxonomy" id="3076079"/>
    <lineage>
        <taxon>Bacteria</taxon>
        <taxon>Pseudomonadati</taxon>
        <taxon>Bacteroidota</taxon>
        <taxon>Flavobacteriia</taxon>
        <taxon>Flavobacteriales</taxon>
        <taxon>Flavobacteriaceae</taxon>
        <taxon>Pricia</taxon>
    </lineage>
</organism>
<accession>A0ABU3L0S7</accession>
<proteinExistence type="predicted"/>
<dbReference type="EMBL" id="JAVTTP010000001">
    <property type="protein sequence ID" value="MDT7827330.1"/>
    <property type="molecule type" value="Genomic_DNA"/>
</dbReference>
<reference evidence="2 3" key="1">
    <citation type="submission" date="2023-09" db="EMBL/GenBank/DDBJ databases">
        <title>Novel taxa isolated from Blanes Bay.</title>
        <authorList>
            <person name="Rey-Velasco X."/>
            <person name="Lucena T."/>
        </authorList>
    </citation>
    <scope>NUCLEOTIDE SEQUENCE [LARGE SCALE GENOMIC DNA]</scope>
    <source>
        <strain evidence="2 3">S334</strain>
    </source>
</reference>
<dbReference type="CDD" id="cd02199">
    <property type="entry name" value="YjgF_YER057c_UK114_like_1"/>
    <property type="match status" value="1"/>
</dbReference>
<dbReference type="Proteomes" id="UP001250656">
    <property type="component" value="Unassembled WGS sequence"/>
</dbReference>
<evidence type="ECO:0000259" key="1">
    <source>
        <dbReference type="Pfam" id="PF14588"/>
    </source>
</evidence>
<gene>
    <name evidence="2" type="ORF">RQM65_01465</name>
</gene>
<keyword evidence="3" id="KW-1185">Reference proteome</keyword>
<dbReference type="Gene3D" id="3.30.1330.40">
    <property type="entry name" value="RutC-like"/>
    <property type="match status" value="1"/>
</dbReference>
<feature type="domain" description="Endoribonuclease L-PSP/chorismate mutase-like" evidence="1">
    <location>
        <begin position="8"/>
        <end position="84"/>
    </location>
</feature>
<protein>
    <submittedName>
        <fullName evidence="2">RidA family protein</fullName>
    </submittedName>
</protein>
<evidence type="ECO:0000313" key="3">
    <source>
        <dbReference type="Proteomes" id="UP001250656"/>
    </source>
</evidence>